<evidence type="ECO:0000313" key="2">
    <source>
        <dbReference type="EMBL" id="QJI00214.1"/>
    </source>
</evidence>
<sequence length="78" mass="8684">MIPEGAYRLEQIIGMGPFTIAILKYTNGRKTIHAAGIAVKSEKDEPDYKRGSDIAIGRALKALEYKKRGKGIDKRYMA</sequence>
<protein>
    <submittedName>
        <fullName evidence="1">Uncharacterized protein</fullName>
    </submittedName>
</protein>
<reference evidence="1" key="1">
    <citation type="submission" date="2020-03" db="EMBL/GenBank/DDBJ databases">
        <title>The deep terrestrial virosphere.</title>
        <authorList>
            <person name="Holmfeldt K."/>
            <person name="Nilsson E."/>
            <person name="Simone D."/>
            <person name="Lopez-Fernandez M."/>
            <person name="Wu X."/>
            <person name="de Brujin I."/>
            <person name="Lundin D."/>
            <person name="Andersson A."/>
            <person name="Bertilsson S."/>
            <person name="Dopson M."/>
        </authorList>
    </citation>
    <scope>NUCLEOTIDE SEQUENCE</scope>
    <source>
        <strain evidence="1">TM448A00093</strain>
        <strain evidence="2">TM448B01884</strain>
    </source>
</reference>
<proteinExistence type="predicted"/>
<evidence type="ECO:0000313" key="1">
    <source>
        <dbReference type="EMBL" id="QJA44335.1"/>
    </source>
</evidence>
<name>A0A6H1ZAN5_9ZZZZ</name>
<gene>
    <name evidence="1" type="ORF">TM448A00093_0065</name>
    <name evidence="2" type="ORF">TM448B01884_0006</name>
</gene>
<accession>A0A6H1ZAN5</accession>
<dbReference type="AlphaFoldDB" id="A0A6H1ZAN5"/>
<organism evidence="1">
    <name type="scientific">viral metagenome</name>
    <dbReference type="NCBI Taxonomy" id="1070528"/>
    <lineage>
        <taxon>unclassified sequences</taxon>
        <taxon>metagenomes</taxon>
        <taxon>organismal metagenomes</taxon>
    </lineage>
</organism>
<dbReference type="EMBL" id="MT144837">
    <property type="protein sequence ID" value="QJI00214.1"/>
    <property type="molecule type" value="Genomic_DNA"/>
</dbReference>
<dbReference type="EMBL" id="MT143975">
    <property type="protein sequence ID" value="QJA44335.1"/>
    <property type="molecule type" value="Genomic_DNA"/>
</dbReference>